<dbReference type="InterPro" id="IPR015806">
    <property type="entry name" value="Pyrv_Knase_insert_dom_sf"/>
</dbReference>
<evidence type="ECO:0000256" key="1">
    <source>
        <dbReference type="ARBA" id="ARBA00001958"/>
    </source>
</evidence>
<protein>
    <recommendedName>
        <fullName evidence="4 13">Pyruvate kinase</fullName>
        <ecNumber evidence="4 13">2.7.1.40</ecNumber>
    </recommendedName>
</protein>
<dbReference type="InterPro" id="IPR001697">
    <property type="entry name" value="Pyr_Knase"/>
</dbReference>
<keyword evidence="6" id="KW-0479">Metal-binding</keyword>
<dbReference type="GO" id="GO:0004743">
    <property type="term" value="F:pyruvate kinase activity"/>
    <property type="evidence" value="ECO:0007669"/>
    <property type="project" value="UniProtKB-EC"/>
</dbReference>
<evidence type="ECO:0000256" key="5">
    <source>
        <dbReference type="ARBA" id="ARBA00022679"/>
    </source>
</evidence>
<keyword evidence="12" id="KW-0670">Pyruvate</keyword>
<dbReference type="RefSeq" id="XP_026737408.1">
    <property type="nucleotide sequence ID" value="XM_026881607.1"/>
</dbReference>
<sequence length="600" mass="67716">MHEQADPDIIEFEDVDICDPKYVEGPGFRQRRSAIFVTFADPSITLVDVEKMMETGMNVARFKTSHSTTGDKVKLLKKFDKATNFLAAKYGLLDWPCATCIELKTCVANTGILEDNDFEIVIREDTDIVMSCDVQMYNKCNAEHIFVNNPYLTSDAKVGMIINIGSDEIITKCTAILSAKTIKCRVTKGGMLHNMAYVCMRGAKRTRPYLTKADLHIIKFAIEYQVDMIIINYARHIDTVRKIKRFLGSKVRRPVIVAGLSSEQGLDNIDGIINEADAILLSREFITYELPLHLYHKMGRIQKYVAAKCRQVGKPFYLSGGIFNEALMTGDFHGREFSDVTNAILDGVTGFVLRETPNVDYLMAVMRTMNDLCASVEPLTNDRQGFFRDLSQLKMPLNAAEASAISCVFIANQTQSRIIVCPTVSGRTAYLLNWLRPVNPIIAVTTKIRTERILRTQRGVIALLYKGAPRRTWFRSVQARVEYAIEYAVEKHWLEYGDPYVTLEKGTEASPFCDCVRVWNVTTVKKNTVECPEDYHDFALNDFVEPPPLHKKHIAVKKHSVDDAMKGKSLDSILAEALEQVRRGANTNNEDGNQENIKTS</sequence>
<dbReference type="OrthoDB" id="7420547at2759"/>
<evidence type="ECO:0000256" key="8">
    <source>
        <dbReference type="ARBA" id="ARBA00022777"/>
    </source>
</evidence>
<dbReference type="Gene3D" id="3.20.20.60">
    <property type="entry name" value="Phosphoenolpyruvate-binding domains"/>
    <property type="match status" value="1"/>
</dbReference>
<evidence type="ECO:0000313" key="16">
    <source>
        <dbReference type="Proteomes" id="UP000322000"/>
    </source>
</evidence>
<organism evidence="16 17">
    <name type="scientific">Trichoplusia ni</name>
    <name type="common">Cabbage looper</name>
    <dbReference type="NCBI Taxonomy" id="7111"/>
    <lineage>
        <taxon>Eukaryota</taxon>
        <taxon>Metazoa</taxon>
        <taxon>Ecdysozoa</taxon>
        <taxon>Arthropoda</taxon>
        <taxon>Hexapoda</taxon>
        <taxon>Insecta</taxon>
        <taxon>Pterygota</taxon>
        <taxon>Neoptera</taxon>
        <taxon>Endopterygota</taxon>
        <taxon>Lepidoptera</taxon>
        <taxon>Glossata</taxon>
        <taxon>Ditrysia</taxon>
        <taxon>Noctuoidea</taxon>
        <taxon>Noctuidae</taxon>
        <taxon>Plusiinae</taxon>
        <taxon>Trichoplusia</taxon>
    </lineage>
</organism>
<dbReference type="KEGG" id="tnl:113500724"/>
<evidence type="ECO:0000256" key="3">
    <source>
        <dbReference type="ARBA" id="ARBA00008663"/>
    </source>
</evidence>
<proteinExistence type="inferred from homology"/>
<feature type="domain" description="Pyruvate kinase C-terminal" evidence="15">
    <location>
        <begin position="402"/>
        <end position="505"/>
    </location>
</feature>
<gene>
    <name evidence="17" type="primary">LOC113500724</name>
</gene>
<evidence type="ECO:0000256" key="10">
    <source>
        <dbReference type="ARBA" id="ARBA00022842"/>
    </source>
</evidence>
<keyword evidence="9" id="KW-0067">ATP-binding</keyword>
<evidence type="ECO:0000313" key="17">
    <source>
        <dbReference type="RefSeq" id="XP_026737408.1"/>
    </source>
</evidence>
<dbReference type="Proteomes" id="UP000322000">
    <property type="component" value="Chromosome 14"/>
</dbReference>
<accession>A0A7E5W9N9</accession>
<dbReference type="InterPro" id="IPR036918">
    <property type="entry name" value="Pyrv_Knase_C_sf"/>
</dbReference>
<reference evidence="17" key="1">
    <citation type="submission" date="2025-08" db="UniProtKB">
        <authorList>
            <consortium name="RefSeq"/>
        </authorList>
    </citation>
    <scope>IDENTIFICATION</scope>
</reference>
<dbReference type="Gene3D" id="3.40.1380.20">
    <property type="entry name" value="Pyruvate kinase, C-terminal domain"/>
    <property type="match status" value="1"/>
</dbReference>
<dbReference type="UniPathway" id="UPA00109">
    <property type="reaction ID" value="UER00188"/>
</dbReference>
<dbReference type="GeneID" id="113500724"/>
<keyword evidence="16" id="KW-1185">Reference proteome</keyword>
<dbReference type="GO" id="GO:0030955">
    <property type="term" value="F:potassium ion binding"/>
    <property type="evidence" value="ECO:0007669"/>
    <property type="project" value="InterPro"/>
</dbReference>
<comment type="similarity">
    <text evidence="3 13">Belongs to the pyruvate kinase family.</text>
</comment>
<comment type="pathway">
    <text evidence="2 13">Carbohydrate degradation; glycolysis; pyruvate from D-glyceraldehyde 3-phosphate: step 5/5.</text>
</comment>
<keyword evidence="10 13" id="KW-0460">Magnesium</keyword>
<dbReference type="Pfam" id="PF00224">
    <property type="entry name" value="PK"/>
    <property type="match status" value="1"/>
</dbReference>
<evidence type="ECO:0000256" key="11">
    <source>
        <dbReference type="ARBA" id="ARBA00023152"/>
    </source>
</evidence>
<evidence type="ECO:0000256" key="4">
    <source>
        <dbReference type="ARBA" id="ARBA00012142"/>
    </source>
</evidence>
<comment type="catalytic activity">
    <reaction evidence="13">
        <text>pyruvate + ATP = phosphoenolpyruvate + ADP + H(+)</text>
        <dbReference type="Rhea" id="RHEA:18157"/>
        <dbReference type="ChEBI" id="CHEBI:15361"/>
        <dbReference type="ChEBI" id="CHEBI:15378"/>
        <dbReference type="ChEBI" id="CHEBI:30616"/>
        <dbReference type="ChEBI" id="CHEBI:58702"/>
        <dbReference type="ChEBI" id="CHEBI:456216"/>
        <dbReference type="EC" id="2.7.1.40"/>
    </reaction>
</comment>
<dbReference type="Gene3D" id="2.40.33.10">
    <property type="entry name" value="PK beta-barrel domain-like"/>
    <property type="match status" value="1"/>
</dbReference>
<dbReference type="PANTHER" id="PTHR11817">
    <property type="entry name" value="PYRUVATE KINASE"/>
    <property type="match status" value="1"/>
</dbReference>
<evidence type="ECO:0000259" key="14">
    <source>
        <dbReference type="Pfam" id="PF00224"/>
    </source>
</evidence>
<evidence type="ECO:0000256" key="2">
    <source>
        <dbReference type="ARBA" id="ARBA00004997"/>
    </source>
</evidence>
<dbReference type="PRINTS" id="PR01050">
    <property type="entry name" value="PYRUVTKNASE"/>
</dbReference>
<dbReference type="SUPFAM" id="SSF52935">
    <property type="entry name" value="PK C-terminal domain-like"/>
    <property type="match status" value="1"/>
</dbReference>
<evidence type="ECO:0000256" key="13">
    <source>
        <dbReference type="RuleBase" id="RU000504"/>
    </source>
</evidence>
<dbReference type="InParanoid" id="A0A7E5W9N9"/>
<evidence type="ECO:0000256" key="9">
    <source>
        <dbReference type="ARBA" id="ARBA00022840"/>
    </source>
</evidence>
<feature type="domain" description="Pyruvate kinase barrel" evidence="14">
    <location>
        <begin position="31"/>
        <end position="353"/>
    </location>
</feature>
<keyword evidence="8 13" id="KW-0418">Kinase</keyword>
<dbReference type="GO" id="GO:0000287">
    <property type="term" value="F:magnesium ion binding"/>
    <property type="evidence" value="ECO:0007669"/>
    <property type="project" value="InterPro"/>
</dbReference>
<dbReference type="InterPro" id="IPR015793">
    <property type="entry name" value="Pyrv_Knase_brl"/>
</dbReference>
<dbReference type="GO" id="GO:0005524">
    <property type="term" value="F:ATP binding"/>
    <property type="evidence" value="ECO:0007669"/>
    <property type="project" value="UniProtKB-KW"/>
</dbReference>
<evidence type="ECO:0000256" key="12">
    <source>
        <dbReference type="ARBA" id="ARBA00023317"/>
    </source>
</evidence>
<dbReference type="SUPFAM" id="SSF51621">
    <property type="entry name" value="Phosphoenolpyruvate/pyruvate domain"/>
    <property type="match status" value="1"/>
</dbReference>
<dbReference type="InterPro" id="IPR011037">
    <property type="entry name" value="Pyrv_Knase-like_insert_dom_sf"/>
</dbReference>
<dbReference type="SUPFAM" id="SSF50800">
    <property type="entry name" value="PK beta-barrel domain-like"/>
    <property type="match status" value="1"/>
</dbReference>
<evidence type="ECO:0000259" key="15">
    <source>
        <dbReference type="Pfam" id="PF02887"/>
    </source>
</evidence>
<dbReference type="GO" id="GO:0016301">
    <property type="term" value="F:kinase activity"/>
    <property type="evidence" value="ECO:0007669"/>
    <property type="project" value="UniProtKB-KW"/>
</dbReference>
<dbReference type="Pfam" id="PF02887">
    <property type="entry name" value="PK_C"/>
    <property type="match status" value="1"/>
</dbReference>
<evidence type="ECO:0000256" key="6">
    <source>
        <dbReference type="ARBA" id="ARBA00022723"/>
    </source>
</evidence>
<keyword evidence="11 13" id="KW-0324">Glycolysis</keyword>
<dbReference type="InterPro" id="IPR015795">
    <property type="entry name" value="Pyrv_Knase_C"/>
</dbReference>
<keyword evidence="5 13" id="KW-0808">Transferase</keyword>
<dbReference type="EC" id="2.7.1.40" evidence="4 13"/>
<dbReference type="InterPro" id="IPR015813">
    <property type="entry name" value="Pyrv/PenolPyrv_kinase-like_dom"/>
</dbReference>
<keyword evidence="7" id="KW-0547">Nucleotide-binding</keyword>
<name>A0A7E5W9N9_TRINI</name>
<dbReference type="AlphaFoldDB" id="A0A7E5W9N9"/>
<dbReference type="InterPro" id="IPR040442">
    <property type="entry name" value="Pyrv_kinase-like_dom_sf"/>
</dbReference>
<comment type="cofactor">
    <cofactor evidence="1">
        <name>K(+)</name>
        <dbReference type="ChEBI" id="CHEBI:29103"/>
    </cofactor>
</comment>
<evidence type="ECO:0000256" key="7">
    <source>
        <dbReference type="ARBA" id="ARBA00022741"/>
    </source>
</evidence>